<reference evidence="2 3" key="1">
    <citation type="journal article" date="2005" name="Genome Res.">
        <title>Living with two extremes: conclusions from the genome sequence of Natronomonas pharaonis.</title>
        <authorList>
            <person name="Falb M."/>
            <person name="Pfeiffer F."/>
            <person name="Palm P."/>
            <person name="Rodewald K."/>
            <person name="Hickmann V."/>
            <person name="Tittor J."/>
            <person name="Oesterhelt D."/>
        </authorList>
    </citation>
    <scope>NUCLEOTIDE SEQUENCE [LARGE SCALE GENOMIC DNA]</scope>
    <source>
        <strain evidence="3">ATCC 35678 / DSM 2160 / CIP 103997 / JCM 8858 / NBRC 14720 / NCIMB 2260 / Gabara</strain>
    </source>
</reference>
<dbReference type="GeneID" id="3701199"/>
<gene>
    <name evidence="2" type="ordered locus">NP_1608A</name>
</gene>
<dbReference type="OrthoDB" id="205803at2157"/>
<dbReference type="PANTHER" id="PTHR31272">
    <property type="entry name" value="CYTOCHROME C-TYPE BIOGENESIS PROTEIN HI_1454-RELATED"/>
    <property type="match status" value="1"/>
</dbReference>
<dbReference type="EMBL" id="CR936257">
    <property type="protein sequence ID" value="CAI48895.1"/>
    <property type="molecule type" value="Genomic_DNA"/>
</dbReference>
<dbReference type="eggNOG" id="arCOG04522">
    <property type="taxonomic scope" value="Archaea"/>
</dbReference>
<dbReference type="HOGENOM" id="CLU_1048085_0_0_2"/>
<organism evidence="2 3">
    <name type="scientific">Natronomonas pharaonis (strain ATCC 35678 / DSM 2160 / CIP 103997 / JCM 8858 / NBRC 14720 / NCIMB 2260 / Gabara)</name>
    <name type="common">Halobacterium pharaonis</name>
    <dbReference type="NCBI Taxonomy" id="348780"/>
    <lineage>
        <taxon>Archaea</taxon>
        <taxon>Methanobacteriati</taxon>
        <taxon>Methanobacteriota</taxon>
        <taxon>Stenosarchaea group</taxon>
        <taxon>Halobacteria</taxon>
        <taxon>Halobacteriales</taxon>
        <taxon>Natronomonadaceae</taxon>
        <taxon>Natronomonas</taxon>
    </lineage>
</organism>
<evidence type="ECO:0000313" key="2">
    <source>
        <dbReference type="EMBL" id="CAI48895.1"/>
    </source>
</evidence>
<name>A0A1U7EV52_NATPD</name>
<dbReference type="InterPro" id="IPR051790">
    <property type="entry name" value="Cytochrome_c-biogenesis_DsbD"/>
</dbReference>
<feature type="transmembrane region" description="Helical" evidence="1">
    <location>
        <begin position="6"/>
        <end position="29"/>
    </location>
</feature>
<feature type="transmembrane region" description="Helical" evidence="1">
    <location>
        <begin position="200"/>
        <end position="217"/>
    </location>
</feature>
<dbReference type="AlphaFoldDB" id="A0A1U7EV52"/>
<accession>A0A1U7EV52</accession>
<evidence type="ECO:0000256" key="1">
    <source>
        <dbReference type="SAM" id="Phobius"/>
    </source>
</evidence>
<dbReference type="KEGG" id="nph:NP_1608A"/>
<feature type="transmembrane region" description="Helical" evidence="1">
    <location>
        <begin position="155"/>
        <end position="179"/>
    </location>
</feature>
<dbReference type="STRING" id="348780.NP_1608A"/>
<dbReference type="EnsemblBacteria" id="CAI48895">
    <property type="protein sequence ID" value="CAI48895"/>
    <property type="gene ID" value="NP_1608A"/>
</dbReference>
<keyword evidence="1" id="KW-0812">Transmembrane</keyword>
<keyword evidence="1" id="KW-0472">Membrane</keyword>
<dbReference type="Proteomes" id="UP000002698">
    <property type="component" value="Chromosome"/>
</dbReference>
<feature type="transmembrane region" description="Helical" evidence="1">
    <location>
        <begin position="88"/>
        <end position="108"/>
    </location>
</feature>
<feature type="transmembrane region" description="Helical" evidence="1">
    <location>
        <begin position="120"/>
        <end position="143"/>
    </location>
</feature>
<dbReference type="PANTHER" id="PTHR31272:SF9">
    <property type="entry name" value="BLL1027 PROTEIN"/>
    <property type="match status" value="1"/>
</dbReference>
<keyword evidence="3" id="KW-1185">Reference proteome</keyword>
<proteinExistence type="predicted"/>
<evidence type="ECO:0000313" key="3">
    <source>
        <dbReference type="Proteomes" id="UP000002698"/>
    </source>
</evidence>
<keyword evidence="1" id="KW-1133">Transmembrane helix</keyword>
<protein>
    <submittedName>
        <fullName evidence="2">Homolog to cytochrome c-type biogenesis protein CcdA</fullName>
    </submittedName>
</protein>
<feature type="transmembrane region" description="Helical" evidence="1">
    <location>
        <begin position="50"/>
        <end position="76"/>
    </location>
</feature>
<dbReference type="RefSeq" id="WP_011322529.1">
    <property type="nucleotide sequence ID" value="NC_007426.1"/>
</dbReference>
<sequence length="218" mass="22012">MAVELYGTIAFAFGAGIVTFFAPCSYALLPGYVGYYVAATEDQSPPMAGVFARGIAAAGGVLATFAILSVAAVVASDHIEQALPAAEWFVGFLLVGFGLAIVTGRTGSLHVSLPQRRATVFGFGLFGAVYALAALACVLPMFLAVTVQSLTFSAVGTAVVLAAYAGGFGVLMVVATVAIAVGHDAVTTRLADRTNALTRLAGAILVVAGVGQLYIAAT</sequence>